<reference evidence="1 2" key="2">
    <citation type="journal article" date="2022" name="Mol. Ecol. Resour.">
        <title>The genomes of chicory, endive, great burdock and yacon provide insights into Asteraceae paleo-polyploidization history and plant inulin production.</title>
        <authorList>
            <person name="Fan W."/>
            <person name="Wang S."/>
            <person name="Wang H."/>
            <person name="Wang A."/>
            <person name="Jiang F."/>
            <person name="Liu H."/>
            <person name="Zhao H."/>
            <person name="Xu D."/>
            <person name="Zhang Y."/>
        </authorList>
    </citation>
    <scope>NUCLEOTIDE SEQUENCE [LARGE SCALE GENOMIC DNA]</scope>
    <source>
        <strain evidence="2">cv. Yunnan</strain>
        <tissue evidence="1">Leaves</tissue>
    </source>
</reference>
<gene>
    <name evidence="1" type="ORF">L1987_57312</name>
</gene>
<dbReference type="EMBL" id="CM042036">
    <property type="protein sequence ID" value="KAI3744235.1"/>
    <property type="molecule type" value="Genomic_DNA"/>
</dbReference>
<keyword evidence="2" id="KW-1185">Reference proteome</keyword>
<protein>
    <submittedName>
        <fullName evidence="1">Uncharacterized protein</fullName>
    </submittedName>
</protein>
<proteinExistence type="predicted"/>
<organism evidence="1 2">
    <name type="scientific">Smallanthus sonchifolius</name>
    <dbReference type="NCBI Taxonomy" id="185202"/>
    <lineage>
        <taxon>Eukaryota</taxon>
        <taxon>Viridiplantae</taxon>
        <taxon>Streptophyta</taxon>
        <taxon>Embryophyta</taxon>
        <taxon>Tracheophyta</taxon>
        <taxon>Spermatophyta</taxon>
        <taxon>Magnoliopsida</taxon>
        <taxon>eudicotyledons</taxon>
        <taxon>Gunneridae</taxon>
        <taxon>Pentapetalae</taxon>
        <taxon>asterids</taxon>
        <taxon>campanulids</taxon>
        <taxon>Asterales</taxon>
        <taxon>Asteraceae</taxon>
        <taxon>Asteroideae</taxon>
        <taxon>Heliantheae alliance</taxon>
        <taxon>Millerieae</taxon>
        <taxon>Smallanthus</taxon>
    </lineage>
</organism>
<sequence length="350" mass="38585">MIDPEADVAIVVSPTTLLDPNRYVCEVCYKGFPRKQNLTLHGRAHNLPFTLKTRTPKDPVPRKVYLCPEPTCVHHNRSHALGDFGGLRKHYLRKHCTEKNYKCDTCCKAYTVESDLRPHSKTCGAKKYICHWGCCFSRGYSFTVHKENCDAPEVSAAKYPQTLNIGDNSVKSTENSSSQIGSIMPYLPTLGMGDNSIRFNSNENSLMANPSMDLNFSKIPPTFFSPSSTHQNQHECPQMSDIGLYADLLMDKIPLHNVNLEAMSIIGDGGTSYRTGEGSNSLSNVSFMFDHSSSLNLTQAMHNTSQNGMLNPVSGSSDGRSYGHDSCYGYGYGSGNLISSSPIRSVIEPT</sequence>
<accession>A0ACB9DCR8</accession>
<comment type="caution">
    <text evidence="1">The sequence shown here is derived from an EMBL/GenBank/DDBJ whole genome shotgun (WGS) entry which is preliminary data.</text>
</comment>
<reference evidence="2" key="1">
    <citation type="journal article" date="2022" name="Mol. Ecol. Resour.">
        <title>The genomes of chicory, endive, great burdock and yacon provide insights into Asteraceae palaeo-polyploidization history and plant inulin production.</title>
        <authorList>
            <person name="Fan W."/>
            <person name="Wang S."/>
            <person name="Wang H."/>
            <person name="Wang A."/>
            <person name="Jiang F."/>
            <person name="Liu H."/>
            <person name="Zhao H."/>
            <person name="Xu D."/>
            <person name="Zhang Y."/>
        </authorList>
    </citation>
    <scope>NUCLEOTIDE SEQUENCE [LARGE SCALE GENOMIC DNA]</scope>
    <source>
        <strain evidence="2">cv. Yunnan</strain>
    </source>
</reference>
<evidence type="ECO:0000313" key="1">
    <source>
        <dbReference type="EMBL" id="KAI3744235.1"/>
    </source>
</evidence>
<dbReference type="Proteomes" id="UP001056120">
    <property type="component" value="Linkage Group LG19"/>
</dbReference>
<name>A0ACB9DCR8_9ASTR</name>
<evidence type="ECO:0000313" key="2">
    <source>
        <dbReference type="Proteomes" id="UP001056120"/>
    </source>
</evidence>